<evidence type="ECO:0000313" key="3">
    <source>
        <dbReference type="Proteomes" id="UP000007938"/>
    </source>
</evidence>
<dbReference type="HOGENOM" id="CLU_1092539_0_0_4"/>
<dbReference type="AlphaFoldDB" id="F4G9N9"/>
<proteinExistence type="predicted"/>
<organism evidence="2 3">
    <name type="scientific">Alicycliphilus denitrificans (strain DSM 14773 / CIP 107495 / K601)</name>
    <dbReference type="NCBI Taxonomy" id="596154"/>
    <lineage>
        <taxon>Bacteria</taxon>
        <taxon>Pseudomonadati</taxon>
        <taxon>Pseudomonadota</taxon>
        <taxon>Betaproteobacteria</taxon>
        <taxon>Burkholderiales</taxon>
        <taxon>Comamonadaceae</taxon>
        <taxon>Alicycliphilus</taxon>
    </lineage>
</organism>
<feature type="region of interest" description="Disordered" evidence="1">
    <location>
        <begin position="234"/>
        <end position="254"/>
    </location>
</feature>
<dbReference type="eggNOG" id="COG5489">
    <property type="taxonomic scope" value="Bacteria"/>
</dbReference>
<dbReference type="Proteomes" id="UP000007938">
    <property type="component" value="Chromosome"/>
</dbReference>
<keyword evidence="3" id="KW-1185">Reference proteome</keyword>
<gene>
    <name evidence="2" type="ordered locus">Alide2_2168</name>
</gene>
<name>F4G9N9_ALIDK</name>
<reference evidence="2 3" key="2">
    <citation type="submission" date="2011-04" db="EMBL/GenBank/DDBJ databases">
        <title>Complete sequence of chromosome of Alicycliphilus denitrificans K601.</title>
        <authorList>
            <consortium name="US DOE Joint Genome Institute"/>
            <person name="Lucas S."/>
            <person name="Han J."/>
            <person name="Lapidus A."/>
            <person name="Cheng J.-F."/>
            <person name="Goodwin L."/>
            <person name="Pitluck S."/>
            <person name="Peters L."/>
            <person name="Zeytun A."/>
            <person name="Detter J.C."/>
            <person name="Han C."/>
            <person name="Tapia R."/>
            <person name="Land M."/>
            <person name="Hauser L."/>
            <person name="Kyrpides N."/>
            <person name="Ivanova N."/>
            <person name="Mikhailova N."/>
            <person name="Pagani I."/>
            <person name="Oosterkamp M."/>
            <person name="Pieper D."/>
            <person name="van Berkel W."/>
            <person name="Langenhoff A."/>
            <person name="Smidt H."/>
            <person name="Stams A."/>
            <person name="Woyke T."/>
        </authorList>
    </citation>
    <scope>NUCLEOTIDE SEQUENCE [LARGE SCALE GENOMIC DNA]</scope>
    <source>
        <strain evidence="3">DSM 14773 / CIP 107495 / K601</strain>
    </source>
</reference>
<feature type="region of interest" description="Disordered" evidence="1">
    <location>
        <begin position="43"/>
        <end position="69"/>
    </location>
</feature>
<evidence type="ECO:0000256" key="1">
    <source>
        <dbReference type="SAM" id="MobiDB-lite"/>
    </source>
</evidence>
<sequence>MACRRKAPPGYWAAPRASFRVTAIRASIPHAYAPAALRATLASGGSAQGPSPPRRLGAPAIPPNRRRRIGQGQRPAVWAVLGGCAVACCGGLCECVPSPTLWQFVAYVSRMTVNRYATRPSLGLHTALQAWLPAWEGTCSCWSLGNGLAESGGVPLKPSCGDAELAMSPFGVWVRPKASLCCCESWRGHGCASDFMAATVRRKQFPLRCAHSSRAKFFSPPGAPLRCAHKRCSQPVPRRSDHNKDAMGANLVQP</sequence>
<dbReference type="EMBL" id="CP002657">
    <property type="protein sequence ID" value="AEB84539.1"/>
    <property type="molecule type" value="Genomic_DNA"/>
</dbReference>
<protein>
    <submittedName>
        <fullName evidence="2">Uncharacterized protein</fullName>
    </submittedName>
</protein>
<evidence type="ECO:0000313" key="2">
    <source>
        <dbReference type="EMBL" id="AEB84539.1"/>
    </source>
</evidence>
<accession>F4G9N9</accession>
<dbReference type="STRING" id="596154.Alide2_2168"/>
<dbReference type="KEGG" id="adk:Alide2_2168"/>
<reference evidence="2 3" key="1">
    <citation type="journal article" date="2011" name="J. Bacteriol.">
        <title>Genome Sequences of Alicycliphilus denitrificans Strains BC and K601T.</title>
        <authorList>
            <person name="Oosterkamp M.J."/>
            <person name="Veuskens T."/>
            <person name="Plugge C.M."/>
            <person name="Langenhoff A.A."/>
            <person name="Gerritse J."/>
            <person name="van Berkel W.J."/>
            <person name="Pieper D.H."/>
            <person name="Junca H."/>
            <person name="Goodwin L.A."/>
            <person name="Daligault H.E."/>
            <person name="Bruce D.C."/>
            <person name="Detter J.C."/>
            <person name="Tapia R."/>
            <person name="Han C.S."/>
            <person name="Land M.L."/>
            <person name="Hauser L.J."/>
            <person name="Smidt H."/>
            <person name="Stams A.J."/>
        </authorList>
    </citation>
    <scope>NUCLEOTIDE SEQUENCE [LARGE SCALE GENOMIC DNA]</scope>
    <source>
        <strain evidence="3">DSM 14773 / CIP 107495 / K601</strain>
    </source>
</reference>